<evidence type="ECO:0000313" key="2">
    <source>
        <dbReference type="Proteomes" id="UP001279410"/>
    </source>
</evidence>
<comment type="caution">
    <text evidence="1">The sequence shown here is derived from an EMBL/GenBank/DDBJ whole genome shotgun (WGS) entry which is preliminary data.</text>
</comment>
<gene>
    <name evidence="1" type="ORF">AKAME5_002645100</name>
</gene>
<dbReference type="Proteomes" id="UP001279410">
    <property type="component" value="Unassembled WGS sequence"/>
</dbReference>
<accession>A0AAD3NLB4</accession>
<name>A0AAD3NLB4_LATJO</name>
<dbReference type="AlphaFoldDB" id="A0AAD3NLB4"/>
<evidence type="ECO:0000313" key="1">
    <source>
        <dbReference type="EMBL" id="GLD75118.1"/>
    </source>
</evidence>
<dbReference type="EMBL" id="BRZM01002711">
    <property type="protein sequence ID" value="GLD75118.1"/>
    <property type="molecule type" value="Genomic_DNA"/>
</dbReference>
<protein>
    <submittedName>
        <fullName evidence="1">Uncharacterized protein</fullName>
    </submittedName>
</protein>
<organism evidence="1 2">
    <name type="scientific">Lates japonicus</name>
    <name type="common">Japanese lates</name>
    <dbReference type="NCBI Taxonomy" id="270547"/>
    <lineage>
        <taxon>Eukaryota</taxon>
        <taxon>Metazoa</taxon>
        <taxon>Chordata</taxon>
        <taxon>Craniata</taxon>
        <taxon>Vertebrata</taxon>
        <taxon>Euteleostomi</taxon>
        <taxon>Actinopterygii</taxon>
        <taxon>Neopterygii</taxon>
        <taxon>Teleostei</taxon>
        <taxon>Neoteleostei</taxon>
        <taxon>Acanthomorphata</taxon>
        <taxon>Carangaria</taxon>
        <taxon>Carangaria incertae sedis</taxon>
        <taxon>Centropomidae</taxon>
        <taxon>Lates</taxon>
    </lineage>
</organism>
<reference evidence="1" key="1">
    <citation type="submission" date="2022-08" db="EMBL/GenBank/DDBJ databases">
        <title>Genome sequencing of akame (Lates japonicus).</title>
        <authorList>
            <person name="Hashiguchi Y."/>
            <person name="Takahashi H."/>
        </authorList>
    </citation>
    <scope>NUCLEOTIDE SEQUENCE</scope>
    <source>
        <strain evidence="1">Kochi</strain>
    </source>
</reference>
<proteinExistence type="predicted"/>
<keyword evidence="2" id="KW-1185">Reference proteome</keyword>
<sequence length="109" mass="12724">MKSDASSCQRGCWLRDRAGLQHQLWPRARPPWWGCNREGFVEMVPWLIDRNQPPRLASFSRATGGDLHYYCQLGPLFNECITSMERHATPLLKYIDEIIMSDNTTTRRL</sequence>